<protein>
    <submittedName>
        <fullName evidence="4">Ribonuclease BN</fullName>
        <ecNumber evidence="4">3.1.26.11</ecNumber>
    </submittedName>
</protein>
<dbReference type="Pfam" id="PF23023">
    <property type="entry name" value="Anti-Pycsar_Apyc1"/>
    <property type="match status" value="1"/>
</dbReference>
<dbReference type="Proteomes" id="UP000701702">
    <property type="component" value="Unassembled WGS sequence"/>
</dbReference>
<accession>A0ABM8XHZ7</accession>
<dbReference type="InterPro" id="IPR036866">
    <property type="entry name" value="RibonucZ/Hydroxyglut_hydro"/>
</dbReference>
<dbReference type="SUPFAM" id="SSF56281">
    <property type="entry name" value="Metallo-hydrolase/oxidoreductase"/>
    <property type="match status" value="1"/>
</dbReference>
<keyword evidence="5" id="KW-1185">Reference proteome</keyword>
<dbReference type="PANTHER" id="PTHR46018:SF2">
    <property type="entry name" value="ZINC PHOSPHODIESTERASE ELAC PROTEIN 1"/>
    <property type="match status" value="1"/>
</dbReference>
<dbReference type="CDD" id="cd07719">
    <property type="entry name" value="arylsulfatase_AtsA-like_MBL-fold"/>
    <property type="match status" value="1"/>
</dbReference>
<evidence type="ECO:0000256" key="2">
    <source>
        <dbReference type="SAM" id="SignalP"/>
    </source>
</evidence>
<name>A0ABM8XHZ7_9BURK</name>
<dbReference type="SMART" id="SM00849">
    <property type="entry name" value="Lactamase_B"/>
    <property type="match status" value="1"/>
</dbReference>
<evidence type="ECO:0000259" key="3">
    <source>
        <dbReference type="SMART" id="SM00849"/>
    </source>
</evidence>
<feature type="signal peptide" evidence="2">
    <location>
        <begin position="1"/>
        <end position="28"/>
    </location>
</feature>
<feature type="domain" description="Metallo-beta-lactamase" evidence="3">
    <location>
        <begin position="49"/>
        <end position="253"/>
    </location>
</feature>
<gene>
    <name evidence="4" type="primary">rbn_1</name>
    <name evidence="4" type="ORF">LMG23994_04259</name>
</gene>
<keyword evidence="1 4" id="KW-0378">Hydrolase</keyword>
<dbReference type="RefSeq" id="WP_224005499.1">
    <property type="nucleotide sequence ID" value="NZ_CAJZAF010000025.1"/>
</dbReference>
<comment type="caution">
    <text evidence="4">The sequence shown here is derived from an EMBL/GenBank/DDBJ whole genome shotgun (WGS) entry which is preliminary data.</text>
</comment>
<feature type="chain" id="PRO_5047277534" evidence="2">
    <location>
        <begin position="29"/>
        <end position="323"/>
    </location>
</feature>
<sequence>MKKFSRQASLALCLAALASAMACAPASAEELFTVTLLGTGSPRPSPERNGPSTLVEVGGQKLMFDMGRNNTVALYRAHIPLGAITAHFITHLHSDHINGLPDLYLTGWIGTPYAGRKHPFVVYGPKGTQAMMQYLYDAFSEDRRIRHADEHETLEAAAIEAHDIGPGVVYDAGGVKVTAFEVFHGELIQPAYGYKIEYKGHKVVLSGDTRYAKTVEQEGTGADLLVHEVAAVGGGTDKLVASQPFYRAVIDHHITPEDAGRLFAIARPKLAVYSHIVVPGNFADSASEQLIAETRKMYNGPLVVGEDLMRFRISDEAIAMEKL</sequence>
<organism evidence="4 5">
    <name type="scientific">Cupriavidus pinatubonensis</name>
    <dbReference type="NCBI Taxonomy" id="248026"/>
    <lineage>
        <taxon>Bacteria</taxon>
        <taxon>Pseudomonadati</taxon>
        <taxon>Pseudomonadota</taxon>
        <taxon>Betaproteobacteria</taxon>
        <taxon>Burkholderiales</taxon>
        <taxon>Burkholderiaceae</taxon>
        <taxon>Cupriavidus</taxon>
    </lineage>
</organism>
<dbReference type="InterPro" id="IPR001279">
    <property type="entry name" value="Metallo-B-lactamas"/>
</dbReference>
<dbReference type="PROSITE" id="PS51257">
    <property type="entry name" value="PROKAR_LIPOPROTEIN"/>
    <property type="match status" value="1"/>
</dbReference>
<dbReference type="Gene3D" id="3.60.15.10">
    <property type="entry name" value="Ribonuclease Z/Hydroxyacylglutathione hydrolase-like"/>
    <property type="match status" value="1"/>
</dbReference>
<reference evidence="4 5" key="1">
    <citation type="submission" date="2021-08" db="EMBL/GenBank/DDBJ databases">
        <authorList>
            <person name="Peeters C."/>
        </authorList>
    </citation>
    <scope>NUCLEOTIDE SEQUENCE [LARGE SCALE GENOMIC DNA]</scope>
    <source>
        <strain evidence="4 5">LMG 23994</strain>
    </source>
</reference>
<dbReference type="EMBL" id="CAJZAF010000025">
    <property type="protein sequence ID" value="CAG9179799.1"/>
    <property type="molecule type" value="Genomic_DNA"/>
</dbReference>
<dbReference type="EC" id="3.1.26.11" evidence="4"/>
<evidence type="ECO:0000313" key="4">
    <source>
        <dbReference type="EMBL" id="CAG9179799.1"/>
    </source>
</evidence>
<proteinExistence type="predicted"/>
<dbReference type="PANTHER" id="PTHR46018">
    <property type="entry name" value="ZINC PHOSPHODIESTERASE ELAC PROTEIN 1"/>
    <property type="match status" value="1"/>
</dbReference>
<evidence type="ECO:0000313" key="5">
    <source>
        <dbReference type="Proteomes" id="UP000701702"/>
    </source>
</evidence>
<dbReference type="InterPro" id="IPR044094">
    <property type="entry name" value="AtsA-like_MBL-fold"/>
</dbReference>
<keyword evidence="2" id="KW-0732">Signal</keyword>
<dbReference type="GO" id="GO:0042781">
    <property type="term" value="F:3'-tRNA processing endoribonuclease activity"/>
    <property type="evidence" value="ECO:0007669"/>
    <property type="project" value="UniProtKB-EC"/>
</dbReference>
<evidence type="ECO:0000256" key="1">
    <source>
        <dbReference type="ARBA" id="ARBA00022801"/>
    </source>
</evidence>